<feature type="transmembrane region" description="Helical" evidence="4">
    <location>
        <begin position="352"/>
        <end position="371"/>
    </location>
</feature>
<evidence type="ECO:0000256" key="3">
    <source>
        <dbReference type="ARBA" id="ARBA00023136"/>
    </source>
</evidence>
<dbReference type="PANTHER" id="PTHR23537">
    <property type="match status" value="1"/>
</dbReference>
<dbReference type="PANTHER" id="PTHR23537:SF1">
    <property type="entry name" value="SUGAR TRANSPORTER"/>
    <property type="match status" value="1"/>
</dbReference>
<dbReference type="PROSITE" id="PS50850">
    <property type="entry name" value="MFS"/>
    <property type="match status" value="1"/>
</dbReference>
<feature type="transmembrane region" description="Helical" evidence="4">
    <location>
        <begin position="186"/>
        <end position="206"/>
    </location>
</feature>
<dbReference type="Pfam" id="PF06779">
    <property type="entry name" value="MFS_4"/>
    <property type="match status" value="1"/>
</dbReference>
<feature type="transmembrane region" description="Helical" evidence="4">
    <location>
        <begin position="227"/>
        <end position="253"/>
    </location>
</feature>
<organism evidence="6 7">
    <name type="scientific">Salinisphaera aquimarina</name>
    <dbReference type="NCBI Taxonomy" id="2094031"/>
    <lineage>
        <taxon>Bacteria</taxon>
        <taxon>Pseudomonadati</taxon>
        <taxon>Pseudomonadota</taxon>
        <taxon>Gammaproteobacteria</taxon>
        <taxon>Salinisphaerales</taxon>
        <taxon>Salinisphaeraceae</taxon>
        <taxon>Salinisphaera</taxon>
    </lineage>
</organism>
<keyword evidence="2 4" id="KW-1133">Transmembrane helix</keyword>
<feature type="transmembrane region" description="Helical" evidence="4">
    <location>
        <begin position="58"/>
        <end position="82"/>
    </location>
</feature>
<keyword evidence="1 4" id="KW-0812">Transmembrane</keyword>
<feature type="transmembrane region" description="Helical" evidence="4">
    <location>
        <begin position="265"/>
        <end position="286"/>
    </location>
</feature>
<feature type="transmembrane region" description="Helical" evidence="4">
    <location>
        <begin position="154"/>
        <end position="174"/>
    </location>
</feature>
<comment type="caution">
    <text evidence="6">The sequence shown here is derived from an EMBL/GenBank/DDBJ whole genome shotgun (WGS) entry which is preliminary data.</text>
</comment>
<feature type="domain" description="Major facilitator superfamily (MFS) profile" evidence="5">
    <location>
        <begin position="28"/>
        <end position="408"/>
    </location>
</feature>
<protein>
    <submittedName>
        <fullName evidence="6">YbfB/YjiJ family MFS transporter</fullName>
    </submittedName>
</protein>
<feature type="transmembrane region" description="Helical" evidence="4">
    <location>
        <begin position="119"/>
        <end position="142"/>
    </location>
</feature>
<name>A0ABV7ELG2_9GAMM</name>
<accession>A0ABV7ELG2</accession>
<keyword evidence="7" id="KW-1185">Reference proteome</keyword>
<dbReference type="EMBL" id="JBHRSS010000003">
    <property type="protein sequence ID" value="MFC3103535.1"/>
    <property type="molecule type" value="Genomic_DNA"/>
</dbReference>
<evidence type="ECO:0000256" key="2">
    <source>
        <dbReference type="ARBA" id="ARBA00022989"/>
    </source>
</evidence>
<evidence type="ECO:0000256" key="1">
    <source>
        <dbReference type="ARBA" id="ARBA00022692"/>
    </source>
</evidence>
<feature type="transmembrane region" description="Helical" evidence="4">
    <location>
        <begin position="383"/>
        <end position="401"/>
    </location>
</feature>
<reference evidence="7" key="1">
    <citation type="journal article" date="2019" name="Int. J. Syst. Evol. Microbiol.">
        <title>The Global Catalogue of Microorganisms (GCM) 10K type strain sequencing project: providing services to taxonomists for standard genome sequencing and annotation.</title>
        <authorList>
            <consortium name="The Broad Institute Genomics Platform"/>
            <consortium name="The Broad Institute Genome Sequencing Center for Infectious Disease"/>
            <person name="Wu L."/>
            <person name="Ma J."/>
        </authorList>
    </citation>
    <scope>NUCLEOTIDE SEQUENCE [LARGE SCALE GENOMIC DNA]</scope>
    <source>
        <strain evidence="7">KCTC 52640</strain>
    </source>
</reference>
<evidence type="ECO:0000259" key="5">
    <source>
        <dbReference type="PROSITE" id="PS50850"/>
    </source>
</evidence>
<sequence>MPNTIAPETAGFARPSEPEKSLTPLWVVIGLAMGPAVALGLARFAYALLLPPMRAALGWSYAAAGALNTSNAVGYLAGALAATAMVRRFGDKRVFALGLLLTALTVGACGITSSYGGQLVLRFIAGFTGAAAFVAGAGLTSAAAHGGGSSRAPMLFGVYFAGGGLGVTASALAAPPLIQLAGWRGGWLALGGLALAATVFGCSVLSRAPATVTSVGSEMRGGWSARFLAPKLIAYGLFGAGYIAYATFIIAYLKTVEQLSGSNLSAFWAALGLSSIVAAFAWGPVLGRLKGGWGTAATIFTVTVGAAMPMVWGGVAGAFLSAILFGGSFLAVVASVTSFARRAARPHAWTSVIAALTVAFGIGQSIGPVLSGAMSDGAGGIKAGLWLSVFTLAVACAIAAMQAEPKALP</sequence>
<evidence type="ECO:0000313" key="6">
    <source>
        <dbReference type="EMBL" id="MFC3103535.1"/>
    </source>
</evidence>
<evidence type="ECO:0000313" key="7">
    <source>
        <dbReference type="Proteomes" id="UP001595462"/>
    </source>
</evidence>
<feature type="transmembrane region" description="Helical" evidence="4">
    <location>
        <begin position="94"/>
        <end position="113"/>
    </location>
</feature>
<proteinExistence type="predicted"/>
<dbReference type="Gene3D" id="1.20.1250.20">
    <property type="entry name" value="MFS general substrate transporter like domains"/>
    <property type="match status" value="2"/>
</dbReference>
<gene>
    <name evidence="6" type="ORF">ACFOSU_06490</name>
</gene>
<keyword evidence="3 4" id="KW-0472">Membrane</keyword>
<dbReference type="InterPro" id="IPR020846">
    <property type="entry name" value="MFS_dom"/>
</dbReference>
<feature type="transmembrane region" description="Helical" evidence="4">
    <location>
        <begin position="318"/>
        <end position="340"/>
    </location>
</feature>
<evidence type="ECO:0000256" key="4">
    <source>
        <dbReference type="SAM" id="Phobius"/>
    </source>
</evidence>
<dbReference type="InterPro" id="IPR010645">
    <property type="entry name" value="MFS_4"/>
</dbReference>
<feature type="transmembrane region" description="Helical" evidence="4">
    <location>
        <begin position="24"/>
        <end position="46"/>
    </location>
</feature>
<dbReference type="RefSeq" id="WP_380687657.1">
    <property type="nucleotide sequence ID" value="NZ_JBHRSS010000003.1"/>
</dbReference>
<feature type="transmembrane region" description="Helical" evidence="4">
    <location>
        <begin position="293"/>
        <end position="312"/>
    </location>
</feature>
<dbReference type="InterPro" id="IPR036259">
    <property type="entry name" value="MFS_trans_sf"/>
</dbReference>
<dbReference type="Proteomes" id="UP001595462">
    <property type="component" value="Unassembled WGS sequence"/>
</dbReference>
<dbReference type="SUPFAM" id="SSF103473">
    <property type="entry name" value="MFS general substrate transporter"/>
    <property type="match status" value="1"/>
</dbReference>